<dbReference type="Gene3D" id="3.40.630.30">
    <property type="match status" value="1"/>
</dbReference>
<dbReference type="GO" id="GO:0016747">
    <property type="term" value="F:acyltransferase activity, transferring groups other than amino-acyl groups"/>
    <property type="evidence" value="ECO:0007669"/>
    <property type="project" value="InterPro"/>
</dbReference>
<protein>
    <submittedName>
        <fullName evidence="2">GNAT family N-acetyltransferase</fullName>
    </submittedName>
</protein>
<dbReference type="PANTHER" id="PTHR43415">
    <property type="entry name" value="SPERMIDINE N(1)-ACETYLTRANSFERASE"/>
    <property type="match status" value="1"/>
</dbReference>
<dbReference type="PANTHER" id="PTHR43415:SF3">
    <property type="entry name" value="GNAT-FAMILY ACETYLTRANSFERASE"/>
    <property type="match status" value="1"/>
</dbReference>
<comment type="caution">
    <text evidence="2">The sequence shown here is derived from an EMBL/GenBank/DDBJ whole genome shotgun (WGS) entry which is preliminary data.</text>
</comment>
<dbReference type="PROSITE" id="PS51186">
    <property type="entry name" value="GNAT"/>
    <property type="match status" value="1"/>
</dbReference>
<evidence type="ECO:0000259" key="1">
    <source>
        <dbReference type="PROSITE" id="PS51186"/>
    </source>
</evidence>
<dbReference type="RefSeq" id="WP_320885091.1">
    <property type="nucleotide sequence ID" value="NZ_BAABZA010000001.1"/>
</dbReference>
<name>A0AB35UUU0_9FIRM</name>
<evidence type="ECO:0000313" key="3">
    <source>
        <dbReference type="Proteomes" id="UP001276902"/>
    </source>
</evidence>
<sequence length="184" mass="21467">MNTEILGKKDGYIIRLAKIQDATNYYEQNFCPLDKEVARLTGSKEVYTKEEVETFFLRSLEDDDRYFFLIIAPNGRIIGESIINEIDWNLRSANFRIGLYQLTERGKGIGTWATEATRDFAFEKLRLHRLELDVYSFNPKAEKVYLKAGFKREGVLRDAIMDGIEYADDILMSILEDEWKALKK</sequence>
<dbReference type="InterPro" id="IPR000182">
    <property type="entry name" value="GNAT_dom"/>
</dbReference>
<proteinExistence type="predicted"/>
<gene>
    <name evidence="2" type="ORF">MQE39_16930</name>
</gene>
<dbReference type="Pfam" id="PF13302">
    <property type="entry name" value="Acetyltransf_3"/>
    <property type="match status" value="1"/>
</dbReference>
<organism evidence="2 3">
    <name type="scientific">Dielma fastidiosa</name>
    <dbReference type="NCBI Taxonomy" id="1034346"/>
    <lineage>
        <taxon>Bacteria</taxon>
        <taxon>Bacillati</taxon>
        <taxon>Bacillota</taxon>
        <taxon>Erysipelotrichia</taxon>
        <taxon>Erysipelotrichales</taxon>
        <taxon>Erysipelotrichaceae</taxon>
        <taxon>Dielma</taxon>
    </lineage>
</organism>
<feature type="domain" description="N-acetyltransferase" evidence="1">
    <location>
        <begin position="28"/>
        <end position="177"/>
    </location>
</feature>
<dbReference type="AlphaFoldDB" id="A0AB35UUU0"/>
<evidence type="ECO:0000313" key="2">
    <source>
        <dbReference type="EMBL" id="MDY5169804.1"/>
    </source>
</evidence>
<dbReference type="Proteomes" id="UP001276902">
    <property type="component" value="Unassembled WGS sequence"/>
</dbReference>
<reference evidence="2" key="1">
    <citation type="submission" date="2022-03" db="EMBL/GenBank/DDBJ databases">
        <title>First case of bacteraemia caused by Dielma fastidiosa in a patient hospitalised with diverticulitis.</title>
        <authorList>
            <person name="Forman-Ankjaer B."/>
            <person name="Hvid-Jensen F."/>
            <person name="Kobel C.M."/>
            <person name="Greve T."/>
        </authorList>
    </citation>
    <scope>NUCLEOTIDE SEQUENCE</scope>
    <source>
        <strain evidence="2">AUH_DF_2021</strain>
    </source>
</reference>
<dbReference type="SUPFAM" id="SSF55729">
    <property type="entry name" value="Acyl-CoA N-acyltransferases (Nat)"/>
    <property type="match status" value="1"/>
</dbReference>
<accession>A0AB35UUU0</accession>
<dbReference type="EMBL" id="JALDAW010000023">
    <property type="protein sequence ID" value="MDY5169804.1"/>
    <property type="molecule type" value="Genomic_DNA"/>
</dbReference>
<dbReference type="InterPro" id="IPR016181">
    <property type="entry name" value="Acyl_CoA_acyltransferase"/>
</dbReference>